<feature type="domain" description="F-box" evidence="1">
    <location>
        <begin position="13"/>
        <end position="58"/>
    </location>
</feature>
<proteinExistence type="predicted"/>
<dbReference type="SMART" id="SM00256">
    <property type="entry name" value="FBOX"/>
    <property type="match status" value="1"/>
</dbReference>
<reference evidence="2 3" key="1">
    <citation type="journal article" date="2024" name="Plant J.">
        <title>Genome sequences and population genomics reveal climatic adaptation and genomic divergence between two closely related sweetgum species.</title>
        <authorList>
            <person name="Xu W.Q."/>
            <person name="Ren C.Q."/>
            <person name="Zhang X.Y."/>
            <person name="Comes H.P."/>
            <person name="Liu X.H."/>
            <person name="Li Y.G."/>
            <person name="Kettle C.J."/>
            <person name="Jalonen R."/>
            <person name="Gaisberger H."/>
            <person name="Ma Y.Z."/>
            <person name="Qiu Y.X."/>
        </authorList>
    </citation>
    <scope>NUCLEOTIDE SEQUENCE [LARGE SCALE GENOMIC DNA]</scope>
    <source>
        <strain evidence="2">Hangzhou</strain>
    </source>
</reference>
<name>A0AAP0SD25_LIQFO</name>
<dbReference type="InterPro" id="IPR017451">
    <property type="entry name" value="F-box-assoc_interact_dom"/>
</dbReference>
<dbReference type="Gene3D" id="1.20.1280.50">
    <property type="match status" value="1"/>
</dbReference>
<keyword evidence="3" id="KW-1185">Reference proteome</keyword>
<dbReference type="InterPro" id="IPR036047">
    <property type="entry name" value="F-box-like_dom_sf"/>
</dbReference>
<sequence length="384" mass="43810">MTKTQGLGHKRSKPYILRLPSHVIGDIFCKLPIKTLIYCRCVCKAWRLLLLDPNFAQLHFATASSCVLLRFTNPPFRGLGLYDFEDAESGDSAAIVFTKQHNIPKLEIELSSSFNGLLCFRDLGCIEPLYVSNPITGEYMTIPTVGKNSMGYRFVYGFGISPNSSQCKVIRISTARPYGEKWEAMVYALGAGAWRSIGDVPYQFFNQPFGACLNGALHWRASSFSGASELICCFDLENEEFRLLPLPPCYHERRFCSIKLGVLGGCLYMSGFDPTCSYPDVEIWVMKEYGVEESWTKEIFIKHPKEKWWEMYYLKLIKVLKNGEILLLCNSYLVWYNPGKESFRRLEFDGVPSTVEAISHVPSFVSLKDVAMGERWRVFNARLR</sequence>
<dbReference type="Pfam" id="PF00646">
    <property type="entry name" value="F-box"/>
    <property type="match status" value="1"/>
</dbReference>
<dbReference type="InterPro" id="IPR050796">
    <property type="entry name" value="SCF_F-box_component"/>
</dbReference>
<dbReference type="NCBIfam" id="TIGR01640">
    <property type="entry name" value="F_box_assoc_1"/>
    <property type="match status" value="1"/>
</dbReference>
<dbReference type="CDD" id="cd22157">
    <property type="entry name" value="F-box_AtFBW1-like"/>
    <property type="match status" value="1"/>
</dbReference>
<comment type="caution">
    <text evidence="2">The sequence shown here is derived from an EMBL/GenBank/DDBJ whole genome shotgun (WGS) entry which is preliminary data.</text>
</comment>
<dbReference type="PANTHER" id="PTHR31672">
    <property type="entry name" value="BNACNNG10540D PROTEIN"/>
    <property type="match status" value="1"/>
</dbReference>
<organism evidence="2 3">
    <name type="scientific">Liquidambar formosana</name>
    <name type="common">Formosan gum</name>
    <dbReference type="NCBI Taxonomy" id="63359"/>
    <lineage>
        <taxon>Eukaryota</taxon>
        <taxon>Viridiplantae</taxon>
        <taxon>Streptophyta</taxon>
        <taxon>Embryophyta</taxon>
        <taxon>Tracheophyta</taxon>
        <taxon>Spermatophyta</taxon>
        <taxon>Magnoliopsida</taxon>
        <taxon>eudicotyledons</taxon>
        <taxon>Gunneridae</taxon>
        <taxon>Pentapetalae</taxon>
        <taxon>Saxifragales</taxon>
        <taxon>Altingiaceae</taxon>
        <taxon>Liquidambar</taxon>
    </lineage>
</organism>
<evidence type="ECO:0000313" key="2">
    <source>
        <dbReference type="EMBL" id="KAK9291829.1"/>
    </source>
</evidence>
<gene>
    <name evidence="2" type="ORF">L1049_019779</name>
</gene>
<accession>A0AAP0SD25</accession>
<evidence type="ECO:0000259" key="1">
    <source>
        <dbReference type="PROSITE" id="PS50181"/>
    </source>
</evidence>
<dbReference type="InterPro" id="IPR013187">
    <property type="entry name" value="F-box-assoc_dom_typ3"/>
</dbReference>
<dbReference type="SUPFAM" id="SSF81383">
    <property type="entry name" value="F-box domain"/>
    <property type="match status" value="1"/>
</dbReference>
<evidence type="ECO:0000313" key="3">
    <source>
        <dbReference type="Proteomes" id="UP001415857"/>
    </source>
</evidence>
<dbReference type="Proteomes" id="UP001415857">
    <property type="component" value="Unassembled WGS sequence"/>
</dbReference>
<dbReference type="EMBL" id="JBBPBK010000001">
    <property type="protein sequence ID" value="KAK9291829.1"/>
    <property type="molecule type" value="Genomic_DNA"/>
</dbReference>
<dbReference type="PROSITE" id="PS50181">
    <property type="entry name" value="FBOX"/>
    <property type="match status" value="1"/>
</dbReference>
<protein>
    <recommendedName>
        <fullName evidence="1">F-box domain-containing protein</fullName>
    </recommendedName>
</protein>
<dbReference type="Pfam" id="PF08268">
    <property type="entry name" value="FBA_3"/>
    <property type="match status" value="1"/>
</dbReference>
<dbReference type="AlphaFoldDB" id="A0AAP0SD25"/>
<dbReference type="PANTHER" id="PTHR31672:SF13">
    <property type="entry name" value="F-BOX PROTEIN CPR30-LIKE"/>
    <property type="match status" value="1"/>
</dbReference>
<dbReference type="InterPro" id="IPR001810">
    <property type="entry name" value="F-box_dom"/>
</dbReference>